<dbReference type="InterPro" id="IPR016181">
    <property type="entry name" value="Acyl_CoA_acyltransferase"/>
</dbReference>
<gene>
    <name evidence="3" type="ORF">A7K95_00985</name>
    <name evidence="2" type="ORF">GA842_00315</name>
</gene>
<dbReference type="Pfam" id="PF00583">
    <property type="entry name" value="Acetyltransf_1"/>
    <property type="match status" value="1"/>
</dbReference>
<dbReference type="SUPFAM" id="SSF55729">
    <property type="entry name" value="Acyl-CoA N-acyltransferases (Nat)"/>
    <property type="match status" value="1"/>
</dbReference>
<reference evidence="3 4" key="1">
    <citation type="submission" date="2016-05" db="EMBL/GenBank/DDBJ databases">
        <title>Draft genome sequence of Pediococcus parvulus 2.6, a probiotic beta-glucan producer strain.</title>
        <authorList>
            <person name="Mohedano M.L."/>
            <person name="Perez-Ramos A."/>
            <person name="Duenas M.T."/>
            <person name="Lamontanara A."/>
            <person name="Orru L."/>
            <person name="Spano G."/>
            <person name="Capozzi V."/>
            <person name="Lopez P."/>
        </authorList>
    </citation>
    <scope>NUCLEOTIDE SEQUENCE [LARGE SCALE GENOMIC DNA]</scope>
    <source>
        <strain evidence="3 4">2.6</strain>
    </source>
</reference>
<comment type="caution">
    <text evidence="2">The sequence shown here is derived from an EMBL/GenBank/DDBJ whole genome shotgun (WGS) entry which is preliminary data.</text>
</comment>
<dbReference type="Gene3D" id="3.40.630.30">
    <property type="match status" value="1"/>
</dbReference>
<reference evidence="2" key="2">
    <citation type="submission" date="2019-10" db="EMBL/GenBank/DDBJ databases">
        <title>Malate fermentation in French cider.</title>
        <authorList>
            <person name="Cousin F.J."/>
            <person name="Medina Fernandez S."/>
            <person name="Misery B."/>
            <person name="Laplace J.-M."/>
            <person name="Cretenet M."/>
        </authorList>
    </citation>
    <scope>NUCLEOTIDE SEQUENCE</scope>
    <source>
        <strain evidence="2">UCMA15901</strain>
    </source>
</reference>
<proteinExistence type="predicted"/>
<organism evidence="2 5">
    <name type="scientific">Pediococcus parvulus</name>
    <dbReference type="NCBI Taxonomy" id="54062"/>
    <lineage>
        <taxon>Bacteria</taxon>
        <taxon>Bacillati</taxon>
        <taxon>Bacillota</taxon>
        <taxon>Bacilli</taxon>
        <taxon>Lactobacillales</taxon>
        <taxon>Lactobacillaceae</taxon>
        <taxon>Pediococcus</taxon>
    </lineage>
</organism>
<sequence length="150" mass="17471">MEISQITTFKNEHYELLLIADPNRKLVAHYLEHSVGFQMIEEGKLVGVLVLTPINQTQIELKNISIATKLQHQGKAQFFIQFALKYAKQKNYQEMLVGTGSTSFVQLYLYQKMGFRCFDVKTNFFTDNYADPIFENGLQLHDMLMLRQKL</sequence>
<keyword evidence="4" id="KW-1185">Reference proteome</keyword>
<dbReference type="Proteomes" id="UP000077280">
    <property type="component" value="Unassembled WGS sequence"/>
</dbReference>
<evidence type="ECO:0000259" key="1">
    <source>
        <dbReference type="PROSITE" id="PS51186"/>
    </source>
</evidence>
<dbReference type="EMBL" id="LXND01000061">
    <property type="protein sequence ID" value="OAD63686.1"/>
    <property type="molecule type" value="Genomic_DNA"/>
</dbReference>
<evidence type="ECO:0000313" key="5">
    <source>
        <dbReference type="Proteomes" id="UP001275867"/>
    </source>
</evidence>
<evidence type="ECO:0000313" key="3">
    <source>
        <dbReference type="EMBL" id="OAD63686.1"/>
    </source>
</evidence>
<accession>A0AAP5TCY2</accession>
<evidence type="ECO:0000313" key="4">
    <source>
        <dbReference type="Proteomes" id="UP000077280"/>
    </source>
</evidence>
<dbReference type="PROSITE" id="PS51186">
    <property type="entry name" value="GNAT"/>
    <property type="match status" value="1"/>
</dbReference>
<feature type="domain" description="N-acetyltransferase" evidence="1">
    <location>
        <begin position="1"/>
        <end position="150"/>
    </location>
</feature>
<dbReference type="GO" id="GO:0016747">
    <property type="term" value="F:acyltransferase activity, transferring groups other than amino-acyl groups"/>
    <property type="evidence" value="ECO:0007669"/>
    <property type="project" value="InterPro"/>
</dbReference>
<evidence type="ECO:0000313" key="2">
    <source>
        <dbReference type="EMBL" id="MDV7693342.1"/>
    </source>
</evidence>
<dbReference type="InterPro" id="IPR000182">
    <property type="entry name" value="GNAT_dom"/>
</dbReference>
<dbReference type="AlphaFoldDB" id="A0AAP5TCY2"/>
<name>A0AAP5TCY2_9LACO</name>
<dbReference type="Proteomes" id="UP001275867">
    <property type="component" value="Unassembled WGS sequence"/>
</dbReference>
<dbReference type="CDD" id="cd04301">
    <property type="entry name" value="NAT_SF"/>
    <property type="match status" value="1"/>
</dbReference>
<dbReference type="RefSeq" id="WP_068807379.1">
    <property type="nucleotide sequence ID" value="NZ_CP158977.1"/>
</dbReference>
<dbReference type="EMBL" id="WERX01000001">
    <property type="protein sequence ID" value="MDV7693342.1"/>
    <property type="molecule type" value="Genomic_DNA"/>
</dbReference>
<protein>
    <submittedName>
        <fullName evidence="2">GNAT family N-acetyltransferase</fullName>
    </submittedName>
</protein>